<evidence type="ECO:0000313" key="14">
    <source>
        <dbReference type="Proteomes" id="UP000095085"/>
    </source>
</evidence>
<keyword evidence="14" id="KW-1185">Reference proteome</keyword>
<dbReference type="RefSeq" id="XP_020078466.1">
    <property type="nucleotide sequence ID" value="XM_020222041.1"/>
</dbReference>
<keyword evidence="7" id="KW-0057">Aromatic amino acid biosynthesis</keyword>
<gene>
    <name evidence="13" type="ORF">HYPBUDRAFT_154465</name>
</gene>
<dbReference type="SUPFAM" id="SSF51569">
    <property type="entry name" value="Aldolase"/>
    <property type="match status" value="1"/>
</dbReference>
<dbReference type="GeneID" id="30996590"/>
<dbReference type="STRING" id="984485.A0A1E4RQ47"/>
<sequence length="512" mass="57791">MEFQKGLKLESDIREKGAGYGDRNPASTKSGSLQLAPQWVYGTTFPLPSSSRDLSTSGSGLSLAARGQLAIAQPEVIQNFLFPLSEALKEKIIRYRQNLVNLLSGDISSVENNGFRNPLLVVAGPDFVQNPNQIKACAQWVGKFIGKKFSDLPREDMLPPQVASLYHCEDSLKYKNLMFAIRTNLSKYNHDYNQINDKINSVMTYEIEQGIPICRALLCELAEICPIVGDPSDTITPQYLSDLYCLGFVSSTLIESQLHRELVSGLSYSIGFHTLDCNLIFNKDIYKHKINCALDAIFASSQKHQFLSVTKIGTVAVVGTIGNEDTFAILQINSELHLEDLVELIDTIYMHPKLKFSSPRIMLDVGKIKEVEYNDKLSIMKQLMTDIRTKYKIIGVLIDSGENYIPKGYHIELNEKLDTLYIDSTFNSFDLEFHTENMQAHEKLIQLNKYFVRNRIFKTINKGAKSDITSSVSEALSSAVTNEHLYNYYEYFINADRFIEELANLSDARTSQ</sequence>
<comment type="pathway">
    <text evidence="2">Metabolic intermediate biosynthesis; chorismate biosynthesis; chorismate from D-erythrose 4-phosphate and phosphoenolpyruvate: step 1/7.</text>
</comment>
<dbReference type="Gene3D" id="3.20.20.70">
    <property type="entry name" value="Aldolase class I"/>
    <property type="match status" value="1"/>
</dbReference>
<evidence type="ECO:0000256" key="5">
    <source>
        <dbReference type="ARBA" id="ARBA00022605"/>
    </source>
</evidence>
<dbReference type="OrthoDB" id="4020666at2759"/>
<evidence type="ECO:0000256" key="2">
    <source>
        <dbReference type="ARBA" id="ARBA00004688"/>
    </source>
</evidence>
<dbReference type="GO" id="GO:0008652">
    <property type="term" value="P:amino acid biosynthetic process"/>
    <property type="evidence" value="ECO:0007669"/>
    <property type="project" value="UniProtKB-KW"/>
</dbReference>
<dbReference type="AlphaFoldDB" id="A0A1E4RQ47"/>
<evidence type="ECO:0000256" key="6">
    <source>
        <dbReference type="ARBA" id="ARBA00022679"/>
    </source>
</evidence>
<proteinExistence type="inferred from homology"/>
<keyword evidence="5" id="KW-0028">Amino-acid biosynthesis</keyword>
<evidence type="ECO:0000259" key="12">
    <source>
        <dbReference type="Pfam" id="PF00793"/>
    </source>
</evidence>
<dbReference type="Pfam" id="PF00793">
    <property type="entry name" value="DAHP_synth_1"/>
    <property type="match status" value="1"/>
</dbReference>
<dbReference type="EC" id="2.5.1.54" evidence="4"/>
<evidence type="ECO:0000256" key="1">
    <source>
        <dbReference type="ARBA" id="ARBA00003726"/>
    </source>
</evidence>
<dbReference type="EMBL" id="KV454538">
    <property type="protein sequence ID" value="ODV69399.1"/>
    <property type="molecule type" value="Genomic_DNA"/>
</dbReference>
<dbReference type="InterPro" id="IPR013785">
    <property type="entry name" value="Aldolase_TIM"/>
</dbReference>
<comment type="similarity">
    <text evidence="3">Belongs to the class-I DAHP synthase family.</text>
</comment>
<dbReference type="InterPro" id="IPR006219">
    <property type="entry name" value="DAHP_synth_1"/>
</dbReference>
<keyword evidence="6" id="KW-0808">Transferase</keyword>
<reference evidence="14" key="1">
    <citation type="submission" date="2016-05" db="EMBL/GenBank/DDBJ databases">
        <title>Comparative genomics of biotechnologically important yeasts.</title>
        <authorList>
            <consortium name="DOE Joint Genome Institute"/>
            <person name="Riley R."/>
            <person name="Haridas S."/>
            <person name="Wolfe K.H."/>
            <person name="Lopes M.R."/>
            <person name="Hittinger C.T."/>
            <person name="Goker M."/>
            <person name="Salamov A."/>
            <person name="Wisecaver J."/>
            <person name="Long T.M."/>
            <person name="Aerts A.L."/>
            <person name="Barry K."/>
            <person name="Choi C."/>
            <person name="Clum A."/>
            <person name="Coughlan A.Y."/>
            <person name="Deshpande S."/>
            <person name="Douglass A.P."/>
            <person name="Hanson S.J."/>
            <person name="Klenk H.-P."/>
            <person name="Labutti K."/>
            <person name="Lapidus A."/>
            <person name="Lindquist E."/>
            <person name="Lipzen A."/>
            <person name="Meier-Kolthoff J.P."/>
            <person name="Ohm R.A."/>
            <person name="Otillar R.P."/>
            <person name="Pangilinan J."/>
            <person name="Peng Y."/>
            <person name="Rokas A."/>
            <person name="Rosa C.A."/>
            <person name="Scheuner C."/>
            <person name="Sibirny A.A."/>
            <person name="Slot J.C."/>
            <person name="Stielow J.B."/>
            <person name="Sun H."/>
            <person name="Kurtzman C.P."/>
            <person name="Blackwell M."/>
            <person name="Grigoriev I.V."/>
            <person name="Jeffries T.W."/>
        </authorList>
    </citation>
    <scope>NUCLEOTIDE SEQUENCE [LARGE SCALE GENOMIC DNA]</scope>
    <source>
        <strain evidence="14">NRRL Y-1933</strain>
    </source>
</reference>
<dbReference type="InterPro" id="IPR006218">
    <property type="entry name" value="DAHP1/KDSA"/>
</dbReference>
<evidence type="ECO:0000256" key="4">
    <source>
        <dbReference type="ARBA" id="ARBA00012694"/>
    </source>
</evidence>
<evidence type="ECO:0000256" key="7">
    <source>
        <dbReference type="ARBA" id="ARBA00023141"/>
    </source>
</evidence>
<evidence type="ECO:0000256" key="11">
    <source>
        <dbReference type="ARBA" id="ARBA00047508"/>
    </source>
</evidence>
<evidence type="ECO:0000313" key="13">
    <source>
        <dbReference type="EMBL" id="ODV69399.1"/>
    </source>
</evidence>
<name>A0A1E4RQ47_9ASCO</name>
<protein>
    <recommendedName>
        <fullName evidence="4">3-deoxy-7-phosphoheptulonate synthase</fullName>
        <ecNumber evidence="4">2.5.1.54</ecNumber>
    </recommendedName>
    <alternativeName>
        <fullName evidence="10">3-deoxy-D-arabino-heptulosonate 7-phosphate synthase</fullName>
    </alternativeName>
    <alternativeName>
        <fullName evidence="9">DAHP synthase</fullName>
    </alternativeName>
    <alternativeName>
        <fullName evidence="8">Phospho-2-keto-3-deoxyheptonate aldolase</fullName>
    </alternativeName>
</protein>
<dbReference type="PANTHER" id="PTHR21225">
    <property type="entry name" value="PHOSPHO-2-DEHYDRO-3-DEOXYHEPTONATE ALDOLASE DAHP SYNTHETASE"/>
    <property type="match status" value="1"/>
</dbReference>
<evidence type="ECO:0000256" key="10">
    <source>
        <dbReference type="ARBA" id="ARBA00032193"/>
    </source>
</evidence>
<dbReference type="PANTHER" id="PTHR21225:SF12">
    <property type="entry name" value="PHOSPHO-2-DEHYDRO-3-DEOXYHEPTONATE ALDOLASE, TYROSINE-INHIBITED"/>
    <property type="match status" value="1"/>
</dbReference>
<evidence type="ECO:0000256" key="8">
    <source>
        <dbReference type="ARBA" id="ARBA00031111"/>
    </source>
</evidence>
<dbReference type="Proteomes" id="UP000095085">
    <property type="component" value="Unassembled WGS sequence"/>
</dbReference>
<dbReference type="GO" id="GO:0005737">
    <property type="term" value="C:cytoplasm"/>
    <property type="evidence" value="ECO:0007669"/>
    <property type="project" value="TreeGrafter"/>
</dbReference>
<comment type="catalytic activity">
    <reaction evidence="11">
        <text>D-erythrose 4-phosphate + phosphoenolpyruvate + H2O = 7-phospho-2-dehydro-3-deoxy-D-arabino-heptonate + phosphate</text>
        <dbReference type="Rhea" id="RHEA:14717"/>
        <dbReference type="ChEBI" id="CHEBI:15377"/>
        <dbReference type="ChEBI" id="CHEBI:16897"/>
        <dbReference type="ChEBI" id="CHEBI:43474"/>
        <dbReference type="ChEBI" id="CHEBI:58394"/>
        <dbReference type="ChEBI" id="CHEBI:58702"/>
        <dbReference type="EC" id="2.5.1.54"/>
    </reaction>
</comment>
<organism evidence="13 14">
    <name type="scientific">Hyphopichia burtonii NRRL Y-1933</name>
    <dbReference type="NCBI Taxonomy" id="984485"/>
    <lineage>
        <taxon>Eukaryota</taxon>
        <taxon>Fungi</taxon>
        <taxon>Dikarya</taxon>
        <taxon>Ascomycota</taxon>
        <taxon>Saccharomycotina</taxon>
        <taxon>Pichiomycetes</taxon>
        <taxon>Debaryomycetaceae</taxon>
        <taxon>Hyphopichia</taxon>
    </lineage>
</organism>
<dbReference type="GO" id="GO:0003849">
    <property type="term" value="F:3-deoxy-7-phosphoheptulonate synthase activity"/>
    <property type="evidence" value="ECO:0007669"/>
    <property type="project" value="UniProtKB-EC"/>
</dbReference>
<evidence type="ECO:0000256" key="9">
    <source>
        <dbReference type="ARBA" id="ARBA00031349"/>
    </source>
</evidence>
<accession>A0A1E4RQ47</accession>
<feature type="domain" description="DAHP synthetase I/KDSA" evidence="12">
    <location>
        <begin position="205"/>
        <end position="400"/>
    </location>
</feature>
<comment type="function">
    <text evidence="1">Stereospecific condensation of phosphoenolpyruvate (PEP) and D-erythrose-4-phosphate (E4P) giving rise to 3-deoxy-D-arabino-heptulosonate-7-phosphate (DAHP).</text>
</comment>
<dbReference type="GO" id="GO:0009073">
    <property type="term" value="P:aromatic amino acid family biosynthetic process"/>
    <property type="evidence" value="ECO:0007669"/>
    <property type="project" value="UniProtKB-KW"/>
</dbReference>
<evidence type="ECO:0000256" key="3">
    <source>
        <dbReference type="ARBA" id="ARBA00007985"/>
    </source>
</evidence>